<keyword evidence="2" id="KW-1185">Reference proteome</keyword>
<reference evidence="1 2" key="1">
    <citation type="submission" date="2019-09" db="EMBL/GenBank/DDBJ databases">
        <title>Draft genome of the ectomycorrhizal ascomycete Sphaerosporella brunnea.</title>
        <authorList>
            <consortium name="DOE Joint Genome Institute"/>
            <person name="Benucci G.M."/>
            <person name="Marozzi G."/>
            <person name="Antonielli L."/>
            <person name="Sanchez S."/>
            <person name="Marco P."/>
            <person name="Wang X."/>
            <person name="Falini L.B."/>
            <person name="Barry K."/>
            <person name="Haridas S."/>
            <person name="Lipzen A."/>
            <person name="Labutti K."/>
            <person name="Grigoriev I.V."/>
            <person name="Murat C."/>
            <person name="Martin F."/>
            <person name="Albertini E."/>
            <person name="Donnini D."/>
            <person name="Bonito G."/>
        </authorList>
    </citation>
    <scope>NUCLEOTIDE SEQUENCE [LARGE SCALE GENOMIC DNA]</scope>
    <source>
        <strain evidence="1 2">Sb_GMNB300</strain>
    </source>
</reference>
<dbReference type="AlphaFoldDB" id="A0A5J5EY86"/>
<evidence type="ECO:0000313" key="1">
    <source>
        <dbReference type="EMBL" id="KAA8907827.1"/>
    </source>
</evidence>
<sequence>MSNIGAIDDELVQAKLESTRGADEFEEPQCASEPLPPQPVRLRAGVQATKKARLATTAYIRSVAQTLWARHRDLHTYQPNDRATSVAELVFDDRAAVELFAEVNRVIASELVGVDALESGHDSWLRFCSLWVGAAPPHATCDVSARACAYPFASPSSARPITALNPPPHPEMQPSAIWASFRRNTPPEQLAPDPHLRFPSGTRTPNMSSWQLTNCHLGGLDLEFLRNGCPFSSLLAAWGASTGAHQTGFSALATLPVTVTYSAVCPYLIARYSIPALGADTVNIHDQTNGIFMYAGLHARFDALKFTLEPVVESYRTEGDPAEYSIQMVLSPGVGHMNGSHDGRFVKDGDVITWRTENQVTHPLSSLLKSGHHAAGMEVFRRPWCGPGIATAYWRDGSSLLRRDGP</sequence>
<organism evidence="1 2">
    <name type="scientific">Sphaerosporella brunnea</name>
    <dbReference type="NCBI Taxonomy" id="1250544"/>
    <lineage>
        <taxon>Eukaryota</taxon>
        <taxon>Fungi</taxon>
        <taxon>Dikarya</taxon>
        <taxon>Ascomycota</taxon>
        <taxon>Pezizomycotina</taxon>
        <taxon>Pezizomycetes</taxon>
        <taxon>Pezizales</taxon>
        <taxon>Pyronemataceae</taxon>
        <taxon>Sphaerosporella</taxon>
    </lineage>
</organism>
<dbReference type="Proteomes" id="UP000326924">
    <property type="component" value="Unassembled WGS sequence"/>
</dbReference>
<proteinExistence type="predicted"/>
<evidence type="ECO:0000313" key="2">
    <source>
        <dbReference type="Proteomes" id="UP000326924"/>
    </source>
</evidence>
<dbReference type="InParanoid" id="A0A5J5EY86"/>
<protein>
    <submittedName>
        <fullName evidence="1">Uncharacterized protein</fullName>
    </submittedName>
</protein>
<accession>A0A5J5EY86</accession>
<dbReference type="EMBL" id="VXIS01000075">
    <property type="protein sequence ID" value="KAA8907827.1"/>
    <property type="molecule type" value="Genomic_DNA"/>
</dbReference>
<gene>
    <name evidence="1" type="ORF">FN846DRAFT_889716</name>
</gene>
<comment type="caution">
    <text evidence="1">The sequence shown here is derived from an EMBL/GenBank/DDBJ whole genome shotgun (WGS) entry which is preliminary data.</text>
</comment>
<name>A0A5J5EY86_9PEZI</name>